<proteinExistence type="predicted"/>
<organism evidence="1 2">
    <name type="scientific">Phaseolus coccineus</name>
    <name type="common">Scarlet runner bean</name>
    <name type="synonym">Phaseolus multiflorus</name>
    <dbReference type="NCBI Taxonomy" id="3886"/>
    <lineage>
        <taxon>Eukaryota</taxon>
        <taxon>Viridiplantae</taxon>
        <taxon>Streptophyta</taxon>
        <taxon>Embryophyta</taxon>
        <taxon>Tracheophyta</taxon>
        <taxon>Spermatophyta</taxon>
        <taxon>Magnoliopsida</taxon>
        <taxon>eudicotyledons</taxon>
        <taxon>Gunneridae</taxon>
        <taxon>Pentapetalae</taxon>
        <taxon>rosids</taxon>
        <taxon>fabids</taxon>
        <taxon>Fabales</taxon>
        <taxon>Fabaceae</taxon>
        <taxon>Papilionoideae</taxon>
        <taxon>50 kb inversion clade</taxon>
        <taxon>NPAAA clade</taxon>
        <taxon>indigoferoid/millettioid clade</taxon>
        <taxon>Phaseoleae</taxon>
        <taxon>Phaseolus</taxon>
    </lineage>
</organism>
<dbReference type="EMBL" id="JAYMYR010000011">
    <property type="protein sequence ID" value="KAK7333432.1"/>
    <property type="molecule type" value="Genomic_DNA"/>
</dbReference>
<sequence>MWSLLLRTSFLQKVGYLHDSLVRLSNKQPACSSLKQHFCERNGYILVVNFMANKDSIGGDRKQHREISASEFRGISFSLIGIWKGTTRHGFPGDDADLHSDRNHRKPLHQNLLQQRTFYQSISPNFSNYCNNLLLDDVGDCISGTDEATHCTYIE</sequence>
<reference evidence="1 2" key="1">
    <citation type="submission" date="2024-01" db="EMBL/GenBank/DDBJ databases">
        <title>The genomes of 5 underutilized Papilionoideae crops provide insights into root nodulation and disease resistanc.</title>
        <authorList>
            <person name="Jiang F."/>
        </authorList>
    </citation>
    <scope>NUCLEOTIDE SEQUENCE [LARGE SCALE GENOMIC DNA]</scope>
    <source>
        <strain evidence="1">JINMINGXINNONG_FW02</strain>
        <tissue evidence="1">Leaves</tissue>
    </source>
</reference>
<name>A0AAN9LCF4_PHACN</name>
<dbReference type="Proteomes" id="UP001374584">
    <property type="component" value="Unassembled WGS sequence"/>
</dbReference>
<protein>
    <submittedName>
        <fullName evidence="1">Uncharacterized protein</fullName>
    </submittedName>
</protein>
<dbReference type="AlphaFoldDB" id="A0AAN9LCF4"/>
<gene>
    <name evidence="1" type="ORF">VNO80_30204</name>
</gene>
<evidence type="ECO:0000313" key="2">
    <source>
        <dbReference type="Proteomes" id="UP001374584"/>
    </source>
</evidence>
<accession>A0AAN9LCF4</accession>
<evidence type="ECO:0000313" key="1">
    <source>
        <dbReference type="EMBL" id="KAK7333432.1"/>
    </source>
</evidence>
<keyword evidence="2" id="KW-1185">Reference proteome</keyword>
<comment type="caution">
    <text evidence="1">The sequence shown here is derived from an EMBL/GenBank/DDBJ whole genome shotgun (WGS) entry which is preliminary data.</text>
</comment>